<name>A0AAD5Y8W2_9APHY</name>
<sequence>MTSMAAFNTPDDPDYHPLPLSQKHLTEEQVLALNGDPCMMIRPRRSLTEQTSEANYQLFCDGGFLNSQTSDSQIFGPLHDIPEEVHEHQEEDRKPEGNLLSEWESGAVTEDTLRELSLARAEIIRNREEIQQLRAQVAQGLKHCAARDSTIQELERRLESRCVHDTPPTAKVEKSPACRTCARTTARKSKAAMKK</sequence>
<protein>
    <submittedName>
        <fullName evidence="1">Uncharacterized protein</fullName>
    </submittedName>
</protein>
<dbReference type="EMBL" id="JANAWD010000825">
    <property type="protein sequence ID" value="KAJ3475627.1"/>
    <property type="molecule type" value="Genomic_DNA"/>
</dbReference>
<organism evidence="1 2">
    <name type="scientific">Meripilus lineatus</name>
    <dbReference type="NCBI Taxonomy" id="2056292"/>
    <lineage>
        <taxon>Eukaryota</taxon>
        <taxon>Fungi</taxon>
        <taxon>Dikarya</taxon>
        <taxon>Basidiomycota</taxon>
        <taxon>Agaricomycotina</taxon>
        <taxon>Agaricomycetes</taxon>
        <taxon>Polyporales</taxon>
        <taxon>Meripilaceae</taxon>
        <taxon>Meripilus</taxon>
    </lineage>
</organism>
<evidence type="ECO:0000313" key="2">
    <source>
        <dbReference type="Proteomes" id="UP001212997"/>
    </source>
</evidence>
<gene>
    <name evidence="1" type="ORF">NLI96_g11716</name>
</gene>
<comment type="caution">
    <text evidence="1">The sequence shown here is derived from an EMBL/GenBank/DDBJ whole genome shotgun (WGS) entry which is preliminary data.</text>
</comment>
<evidence type="ECO:0000313" key="1">
    <source>
        <dbReference type="EMBL" id="KAJ3475627.1"/>
    </source>
</evidence>
<proteinExistence type="predicted"/>
<reference evidence="1" key="1">
    <citation type="submission" date="2022-07" db="EMBL/GenBank/DDBJ databases">
        <title>Genome Sequence of Physisporinus lineatus.</title>
        <authorList>
            <person name="Buettner E."/>
        </authorList>
    </citation>
    <scope>NUCLEOTIDE SEQUENCE</scope>
    <source>
        <strain evidence="1">VT162</strain>
    </source>
</reference>
<keyword evidence="2" id="KW-1185">Reference proteome</keyword>
<dbReference type="AlphaFoldDB" id="A0AAD5Y8W2"/>
<accession>A0AAD5Y8W2</accession>
<dbReference type="Proteomes" id="UP001212997">
    <property type="component" value="Unassembled WGS sequence"/>
</dbReference>